<dbReference type="InterPro" id="IPR048777">
    <property type="entry name" value="CATIP_N"/>
</dbReference>
<protein>
    <recommendedName>
        <fullName evidence="12">Ciliogenesis-associated TTC17-interacting protein</fullName>
    </recommendedName>
</protein>
<evidence type="ECO:0000256" key="12">
    <source>
        <dbReference type="ARBA" id="ARBA00039249"/>
    </source>
</evidence>
<dbReference type="EMBL" id="JAHRIN010054890">
    <property type="protein sequence ID" value="MEQ2210867.1"/>
    <property type="molecule type" value="Genomic_DNA"/>
</dbReference>
<keyword evidence="6" id="KW-0970">Cilium biogenesis/degradation</keyword>
<dbReference type="PANTHER" id="PTHR15505">
    <property type="entry name" value="RIIA DOMAIN-CONTAINING PROTEIN 1"/>
    <property type="match status" value="1"/>
</dbReference>
<evidence type="ECO:0000256" key="2">
    <source>
        <dbReference type="ARBA" id="ARBA00004236"/>
    </source>
</evidence>
<comment type="caution">
    <text evidence="14">The sequence shown here is derived from an EMBL/GenBank/DDBJ whole genome shotgun (WGS) entry which is preliminary data.</text>
</comment>
<evidence type="ECO:0000256" key="1">
    <source>
        <dbReference type="ARBA" id="ARBA00004123"/>
    </source>
</evidence>
<keyword evidence="4" id="KW-1003">Cell membrane</keyword>
<feature type="domain" description="Ciliogenesis-associated TTC17-interacting protein N-terminal" evidence="13">
    <location>
        <begin position="20"/>
        <end position="100"/>
    </location>
</feature>
<evidence type="ECO:0000256" key="9">
    <source>
        <dbReference type="ARBA" id="ARBA00023242"/>
    </source>
</evidence>
<evidence type="ECO:0000313" key="14">
    <source>
        <dbReference type="EMBL" id="MEQ2210867.1"/>
    </source>
</evidence>
<accession>A0ABV0RT72</accession>
<keyword evidence="7" id="KW-0472">Membrane</keyword>
<feature type="non-terminal residue" evidence="14">
    <location>
        <position position="1"/>
    </location>
</feature>
<evidence type="ECO:0000256" key="4">
    <source>
        <dbReference type="ARBA" id="ARBA00022475"/>
    </source>
</evidence>
<comment type="subcellular location">
    <subcellularLocation>
        <location evidence="2">Cell membrane</location>
    </subcellularLocation>
    <subcellularLocation>
        <location evidence="3">Cytoplasm</location>
        <location evidence="3">Cytoskeleton</location>
    </subcellularLocation>
    <subcellularLocation>
        <location evidence="1">Nucleus</location>
    </subcellularLocation>
</comment>
<keyword evidence="9" id="KW-0539">Nucleus</keyword>
<feature type="domain" description="Ciliogenesis-associated TTC17-interacting protein N-terminal" evidence="13">
    <location>
        <begin position="102"/>
        <end position="142"/>
    </location>
</feature>
<comment type="similarity">
    <text evidence="11">Belongs to the CATIP family.</text>
</comment>
<keyword evidence="15" id="KW-1185">Reference proteome</keyword>
<keyword evidence="8" id="KW-0206">Cytoskeleton</keyword>
<evidence type="ECO:0000256" key="11">
    <source>
        <dbReference type="ARBA" id="ARBA00037938"/>
    </source>
</evidence>
<proteinExistence type="inferred from homology"/>
<dbReference type="Pfam" id="PF21772">
    <property type="entry name" value="CATIP_N"/>
    <property type="match status" value="2"/>
</dbReference>
<evidence type="ECO:0000256" key="3">
    <source>
        <dbReference type="ARBA" id="ARBA00004245"/>
    </source>
</evidence>
<evidence type="ECO:0000256" key="5">
    <source>
        <dbReference type="ARBA" id="ARBA00022490"/>
    </source>
</evidence>
<dbReference type="PANTHER" id="PTHR15505:SF3">
    <property type="entry name" value="CILIOGENESIS-ASSOCIATED TTC17-INTERACTING PROTEIN"/>
    <property type="match status" value="1"/>
</dbReference>
<evidence type="ECO:0000259" key="13">
    <source>
        <dbReference type="Pfam" id="PF21772"/>
    </source>
</evidence>
<reference evidence="14 15" key="1">
    <citation type="submission" date="2021-06" db="EMBL/GenBank/DDBJ databases">
        <authorList>
            <person name="Palmer J.M."/>
        </authorList>
    </citation>
    <scope>NUCLEOTIDE SEQUENCE [LARGE SCALE GENOMIC DNA]</scope>
    <source>
        <strain evidence="14 15">XC_2019</strain>
        <tissue evidence="14">Muscle</tissue>
    </source>
</reference>
<evidence type="ECO:0000313" key="15">
    <source>
        <dbReference type="Proteomes" id="UP001434883"/>
    </source>
</evidence>
<keyword evidence="5" id="KW-0963">Cytoplasm</keyword>
<sequence length="142" mass="15563">EKQSLEVFGGVSCGLCVLPEPEELQRCVFPESLVAMSDGGRVLGEFSVSVEFTRRVLQPCLLLHAQSHGAIDGSPCGTTVTAYLTADLEVLEEDYHEYIKSELGVKQIEVCGEVMEVFGMQRMVCSVKASSSTWQCYFLDDG</sequence>
<name>A0ABV0RT72_9TELE</name>
<evidence type="ECO:0000256" key="10">
    <source>
        <dbReference type="ARBA" id="ARBA00037538"/>
    </source>
</evidence>
<evidence type="ECO:0000256" key="7">
    <source>
        <dbReference type="ARBA" id="ARBA00023136"/>
    </source>
</evidence>
<gene>
    <name evidence="14" type="ORF">XENOCAPTIV_020700</name>
</gene>
<dbReference type="Proteomes" id="UP001434883">
    <property type="component" value="Unassembled WGS sequence"/>
</dbReference>
<comment type="function">
    <text evidence="10">Plays a role in primary ciliogenesis by modulating actin polymerization.</text>
</comment>
<evidence type="ECO:0000256" key="8">
    <source>
        <dbReference type="ARBA" id="ARBA00023212"/>
    </source>
</evidence>
<organism evidence="14 15">
    <name type="scientific">Xenoophorus captivus</name>
    <dbReference type="NCBI Taxonomy" id="1517983"/>
    <lineage>
        <taxon>Eukaryota</taxon>
        <taxon>Metazoa</taxon>
        <taxon>Chordata</taxon>
        <taxon>Craniata</taxon>
        <taxon>Vertebrata</taxon>
        <taxon>Euteleostomi</taxon>
        <taxon>Actinopterygii</taxon>
        <taxon>Neopterygii</taxon>
        <taxon>Teleostei</taxon>
        <taxon>Neoteleostei</taxon>
        <taxon>Acanthomorphata</taxon>
        <taxon>Ovalentaria</taxon>
        <taxon>Atherinomorphae</taxon>
        <taxon>Cyprinodontiformes</taxon>
        <taxon>Goodeidae</taxon>
        <taxon>Xenoophorus</taxon>
    </lineage>
</organism>
<evidence type="ECO:0000256" key="6">
    <source>
        <dbReference type="ARBA" id="ARBA00022794"/>
    </source>
</evidence>